<evidence type="ECO:0000313" key="2">
    <source>
        <dbReference type="EMBL" id="GGP06534.1"/>
    </source>
</evidence>
<feature type="domain" description="Glycosyltransferase 2-like" evidence="1">
    <location>
        <begin position="4"/>
        <end position="140"/>
    </location>
</feature>
<dbReference type="EMBL" id="BMLV01000007">
    <property type="protein sequence ID" value="GGP06534.1"/>
    <property type="molecule type" value="Genomic_DNA"/>
</dbReference>
<keyword evidence="2" id="KW-0808">Transferase</keyword>
<dbReference type="CDD" id="cd06433">
    <property type="entry name" value="GT_2_WfgS_like"/>
    <property type="match status" value="1"/>
</dbReference>
<dbReference type="RefSeq" id="WP_188618660.1">
    <property type="nucleotide sequence ID" value="NZ_BMLV01000007.1"/>
</dbReference>
<dbReference type="InterPro" id="IPR050834">
    <property type="entry name" value="Glycosyltransf_2"/>
</dbReference>
<dbReference type="SUPFAM" id="SSF53448">
    <property type="entry name" value="Nucleotide-diphospho-sugar transferases"/>
    <property type="match status" value="1"/>
</dbReference>
<name>A0ABQ2NMX8_9FLAO</name>
<reference evidence="3" key="1">
    <citation type="journal article" date="2019" name="Int. J. Syst. Evol. Microbiol.">
        <title>The Global Catalogue of Microorganisms (GCM) 10K type strain sequencing project: providing services to taxonomists for standard genome sequencing and annotation.</title>
        <authorList>
            <consortium name="The Broad Institute Genomics Platform"/>
            <consortium name="The Broad Institute Genome Sequencing Center for Infectious Disease"/>
            <person name="Wu L."/>
            <person name="Ma J."/>
        </authorList>
    </citation>
    <scope>NUCLEOTIDE SEQUENCE [LARGE SCALE GENOMIC DNA]</scope>
    <source>
        <strain evidence="3">CGMCC 1.7656</strain>
    </source>
</reference>
<organism evidence="2 3">
    <name type="scientific">Cloacibacterium rupense</name>
    <dbReference type="NCBI Taxonomy" id="517423"/>
    <lineage>
        <taxon>Bacteria</taxon>
        <taxon>Pseudomonadati</taxon>
        <taxon>Bacteroidota</taxon>
        <taxon>Flavobacteriia</taxon>
        <taxon>Flavobacteriales</taxon>
        <taxon>Weeksellaceae</taxon>
    </lineage>
</organism>
<evidence type="ECO:0000313" key="3">
    <source>
        <dbReference type="Proteomes" id="UP000620064"/>
    </source>
</evidence>
<dbReference type="Gene3D" id="3.90.550.10">
    <property type="entry name" value="Spore Coat Polysaccharide Biosynthesis Protein SpsA, Chain A"/>
    <property type="match status" value="1"/>
</dbReference>
<protein>
    <submittedName>
        <fullName evidence="2">Glycosyl transferase</fullName>
    </submittedName>
</protein>
<accession>A0ABQ2NMX8</accession>
<dbReference type="Proteomes" id="UP000620064">
    <property type="component" value="Unassembled WGS sequence"/>
</dbReference>
<evidence type="ECO:0000259" key="1">
    <source>
        <dbReference type="Pfam" id="PF00535"/>
    </source>
</evidence>
<keyword evidence="3" id="KW-1185">Reference proteome</keyword>
<dbReference type="InterPro" id="IPR029044">
    <property type="entry name" value="Nucleotide-diphossugar_trans"/>
</dbReference>
<dbReference type="GO" id="GO:0016740">
    <property type="term" value="F:transferase activity"/>
    <property type="evidence" value="ECO:0007669"/>
    <property type="project" value="UniProtKB-KW"/>
</dbReference>
<dbReference type="InterPro" id="IPR001173">
    <property type="entry name" value="Glyco_trans_2-like"/>
</dbReference>
<gene>
    <name evidence="2" type="ORF">GCM10010992_26920</name>
</gene>
<proteinExistence type="predicted"/>
<dbReference type="PANTHER" id="PTHR43685">
    <property type="entry name" value="GLYCOSYLTRANSFERASE"/>
    <property type="match status" value="1"/>
</dbReference>
<comment type="caution">
    <text evidence="2">The sequence shown here is derived from an EMBL/GenBank/DDBJ whole genome shotgun (WGS) entry which is preliminary data.</text>
</comment>
<dbReference type="Pfam" id="PF00535">
    <property type="entry name" value="Glycos_transf_2"/>
    <property type="match status" value="1"/>
</dbReference>
<sequence>MKISIITVCYNSGKTIEDTFKSVQSQSYKDIEYIVIDGGSKDNTLQLINQYKEIIDYTVSEKDKGLYDAMNKGIEKATGDVIGFLNSDDLFCDDKAVEKVMNIFNENPKLDSVYADLYYVDQNNADKIVRKWITSKQKKFKYGWHPAHPTFYIKKEVYNQFGGFDLKFKLASDFEIMLRFLEKYKISTLYLPQPLIKMRLGGETNKSLGNIFKQNKECIEAFKDNDLRVNTVLYPFFRIIPKFFQYLK</sequence>
<dbReference type="PANTHER" id="PTHR43685:SF2">
    <property type="entry name" value="GLYCOSYLTRANSFERASE 2-LIKE DOMAIN-CONTAINING PROTEIN"/>
    <property type="match status" value="1"/>
</dbReference>